<proteinExistence type="evidence at transcript level"/>
<reference evidence="2" key="3">
    <citation type="journal article" date="2000" name="Genome Res.">
        <title>RIKEN integrated sequence analysis (RISA) system--384-format sequencing pipeline with 384 multicapillary sequencer.</title>
        <authorList>
            <person name="Shibata K."/>
            <person name="Itoh M."/>
            <person name="Aizawa K."/>
            <person name="Nagaoka S."/>
            <person name="Sasaki N."/>
            <person name="Carninci P."/>
            <person name="Konno H."/>
            <person name="Akiyama J."/>
            <person name="Nishi K."/>
            <person name="Kitsunai T."/>
            <person name="Tashiro H."/>
            <person name="Itoh M."/>
            <person name="Sumi N."/>
            <person name="Ishii Y."/>
            <person name="Nakamura S."/>
            <person name="Hazama M."/>
            <person name="Nishine T."/>
            <person name="Harada A."/>
            <person name="Yamamoto R."/>
            <person name="Matsumoto H."/>
            <person name="Sakaguchi S."/>
            <person name="Ikegami T."/>
            <person name="Kashiwagi K."/>
            <person name="Fujiwake S."/>
            <person name="Inoue K."/>
            <person name="Togawa Y."/>
            <person name="Izawa M."/>
            <person name="Ohara E."/>
            <person name="Watahiki M."/>
            <person name="Yoneda Y."/>
            <person name="Ishikawa T."/>
            <person name="Ozawa K."/>
            <person name="Tanaka T."/>
            <person name="Matsuura S."/>
            <person name="Kawai J."/>
            <person name="Okazaki Y."/>
            <person name="Muramatsu M."/>
            <person name="Inoue Y."/>
            <person name="Kira A."/>
            <person name="Hayashizaki Y."/>
        </authorList>
    </citation>
    <scope>NUCLEOTIDE SEQUENCE</scope>
    <source>
        <strain evidence="2">C57BL/6J</strain>
        <tissue evidence="2">Spinal ganglion</tissue>
    </source>
</reference>
<gene>
    <name evidence="3" type="primary">D130007C19Rik</name>
</gene>
<keyword evidence="1" id="KW-0472">Membrane</keyword>
<organism evidence="2">
    <name type="scientific">Mus musculus</name>
    <name type="common">Mouse</name>
    <dbReference type="NCBI Taxonomy" id="10090"/>
    <lineage>
        <taxon>Eukaryota</taxon>
        <taxon>Metazoa</taxon>
        <taxon>Chordata</taxon>
        <taxon>Craniata</taxon>
        <taxon>Vertebrata</taxon>
        <taxon>Euteleostomi</taxon>
        <taxon>Mammalia</taxon>
        <taxon>Eutheria</taxon>
        <taxon>Euarchontoglires</taxon>
        <taxon>Glires</taxon>
        <taxon>Rodentia</taxon>
        <taxon>Myomorpha</taxon>
        <taxon>Muroidea</taxon>
        <taxon>Muridae</taxon>
        <taxon>Murinae</taxon>
        <taxon>Mus</taxon>
        <taxon>Mus</taxon>
    </lineage>
</organism>
<reference evidence="2" key="6">
    <citation type="journal article" date="2002" name="Nature">
        <title>Analysis of the mouse transcriptome based on functional annotation of 60,770 full-length cDNAs.</title>
        <authorList>
            <consortium name="The FANTOM Consortium and the RIKEN Genome Exploration Research Group Phase I and II Team"/>
        </authorList>
    </citation>
    <scope>NUCLEOTIDE SEQUENCE</scope>
    <source>
        <strain evidence="2">C57BL/6J</strain>
        <tissue evidence="2">Spinal ganglion</tissue>
    </source>
</reference>
<dbReference type="MGI" id="MGI:3045257">
    <property type="gene designation" value="D130007C19Rik"/>
</dbReference>
<reference evidence="2" key="7">
    <citation type="journal article" date="2005" name="Science">
        <title>The Transcriptional Landscape of the Mammalian Genome.</title>
        <authorList>
            <consortium name="The FANTOM Consortium"/>
            <consortium name="Riken Genome Exploration Research Group and Genome Science Group (Genome Network Project Core Group)"/>
        </authorList>
    </citation>
    <scope>NUCLEOTIDE SEQUENCE</scope>
    <source>
        <strain evidence="2">C57BL/6J</strain>
        <tissue evidence="2">Spinal ganglion</tissue>
    </source>
</reference>
<keyword evidence="1" id="KW-0812">Transmembrane</keyword>
<reference evidence="2" key="1">
    <citation type="journal article" date="1999" name="Methods Enzymol.">
        <title>High-efficiency full-length cDNA cloning.</title>
        <authorList>
            <person name="Carninci P."/>
            <person name="Hayashizaki Y."/>
        </authorList>
    </citation>
    <scope>NUCLEOTIDE SEQUENCE</scope>
    <source>
        <strain evidence="2">C57BL/6J</strain>
        <tissue evidence="2">Spinal ganglion</tissue>
    </source>
</reference>
<evidence type="ECO:0000256" key="1">
    <source>
        <dbReference type="SAM" id="Phobius"/>
    </source>
</evidence>
<name>Q8BQA5_MOUSE</name>
<accession>Q8BQA5</accession>
<reference evidence="2" key="5">
    <citation type="submission" date="2001-07" db="EMBL/GenBank/DDBJ databases">
        <authorList>
            <person name="Adachi J."/>
            <person name="Aizawa K."/>
            <person name="Akimura T."/>
            <person name="Arakawa T."/>
            <person name="Bono H."/>
            <person name="Carninci P."/>
            <person name="Fukuda S."/>
            <person name="Furuno M."/>
            <person name="Hanagaki T."/>
            <person name="Hara A."/>
            <person name="Hashizume W."/>
            <person name="Hayashida K."/>
            <person name="Hayatsu N."/>
            <person name="Hiramoto K."/>
            <person name="Hiraoka T."/>
            <person name="Hirozane T."/>
            <person name="Hori F."/>
            <person name="Imotani K."/>
            <person name="Ishii Y."/>
            <person name="Itoh M."/>
            <person name="Kagawa I."/>
            <person name="Kasukawa T."/>
            <person name="Katoh H."/>
            <person name="Kawai J."/>
            <person name="Kojima Y."/>
            <person name="Kondo S."/>
            <person name="Konno H."/>
            <person name="Kouda M."/>
            <person name="Koya S."/>
            <person name="Kurihara C."/>
            <person name="Matsuyama T."/>
            <person name="Miyazaki A."/>
            <person name="Murata M."/>
            <person name="Nakamura M."/>
            <person name="Nishi K."/>
            <person name="Nomura K."/>
            <person name="Numazaki R."/>
            <person name="Ohno M."/>
            <person name="Ohsato N."/>
            <person name="Okazaki Y."/>
            <person name="Saito R."/>
            <person name="Saitoh H."/>
            <person name="Sakai C."/>
            <person name="Sakai K."/>
            <person name="Sakazume N."/>
            <person name="Sano H."/>
            <person name="Sasaki D."/>
            <person name="Shibata K."/>
            <person name="Shinagawa A."/>
            <person name="Shiraki T."/>
            <person name="Sogabe Y."/>
            <person name="Tagami M."/>
            <person name="Tagawa A."/>
            <person name="Takahashi F."/>
            <person name="Takaku-Akahira S."/>
            <person name="Takeda Y."/>
            <person name="Tanaka T."/>
            <person name="Tomaru A."/>
            <person name="Toya T."/>
            <person name="Yasunishi A."/>
            <person name="Muramatsu M."/>
            <person name="Hayashizaki Y."/>
        </authorList>
    </citation>
    <scope>NUCLEOTIDE SEQUENCE</scope>
    <source>
        <strain evidence="2">C57BL/6J</strain>
        <tissue evidence="2">Spinal ganglion</tissue>
    </source>
</reference>
<dbReference type="EMBL" id="AK051152">
    <property type="protein sequence ID" value="BAC34538.1"/>
    <property type="molecule type" value="mRNA"/>
</dbReference>
<dbReference type="AlphaFoldDB" id="Q8BQA5"/>
<feature type="transmembrane region" description="Helical" evidence="1">
    <location>
        <begin position="131"/>
        <end position="149"/>
    </location>
</feature>
<reference evidence="2" key="8">
    <citation type="journal article" date="2005" name="Science">
        <title>Antisense Transcription in the Mammalian Transcriptome.</title>
        <authorList>
            <consortium name="RIKEN Genome Exploration Research Group and Genome Science Group (Genome Network Project Core Group) and the FANTOM Consortium"/>
        </authorList>
    </citation>
    <scope>NUCLEOTIDE SEQUENCE</scope>
    <source>
        <strain evidence="2">C57BL/6J</strain>
        <tissue evidence="2">Spinal ganglion</tissue>
    </source>
</reference>
<evidence type="ECO:0000313" key="2">
    <source>
        <dbReference type="EMBL" id="BAC34538.1"/>
    </source>
</evidence>
<keyword evidence="1" id="KW-1133">Transmembrane helix</keyword>
<feature type="transmembrane region" description="Helical" evidence="1">
    <location>
        <begin position="155"/>
        <end position="179"/>
    </location>
</feature>
<sequence length="180" mass="20945">MNAKSADKDSEPLSQWMLSGTGSLWQVPELSPYEMSLLCIPFFPVPHLLTDYSLPALWFFFQSLLKWSSFVIVRVQRGQSSQLEAGISGRHIINRHRLLFRYKLTGNFSRLTLSSLCLSLTHSQLEAAHTLHSLLYSAFFLCTFLFLNSHTPTHFFFFFLIFLLYIALVMVFCFVFIYYM</sequence>
<protein>
    <submittedName>
        <fullName evidence="2">Uncharacterized protein</fullName>
    </submittedName>
</protein>
<dbReference type="PeptideAtlas" id="Q8BQA5"/>
<reference evidence="2" key="4">
    <citation type="journal article" date="2001" name="Nature">
        <title>Functional annotation of a full-length mouse cDNA collection.</title>
        <authorList>
            <consortium name="The RIKEN Genome Exploration Research Group Phase II Team and the FANTOM Consortium"/>
        </authorList>
    </citation>
    <scope>NUCLEOTIDE SEQUENCE</scope>
    <source>
        <strain evidence="2">C57BL/6J</strain>
        <tissue evidence="2">Spinal ganglion</tissue>
    </source>
</reference>
<dbReference type="AGR" id="MGI:3045257"/>
<reference evidence="2" key="2">
    <citation type="journal article" date="2000" name="Genome Res.">
        <title>Normalization and subtraction of cap-trapper-selected cDNAs to prepare full-length cDNA libraries for rapid discovery of new genes.</title>
        <authorList>
            <person name="Carninci P."/>
            <person name="Shibata Y."/>
            <person name="Hayatsu N."/>
            <person name="Sugahara Y."/>
            <person name="Shibata K."/>
            <person name="Itoh M."/>
            <person name="Konno H."/>
            <person name="Okazaki Y."/>
            <person name="Muramatsu M."/>
            <person name="Hayashizaki Y."/>
        </authorList>
    </citation>
    <scope>NUCLEOTIDE SEQUENCE</scope>
    <source>
        <strain evidence="2">C57BL/6J</strain>
        <tissue evidence="2">Spinal ganglion</tissue>
    </source>
</reference>
<evidence type="ECO:0000313" key="3">
    <source>
        <dbReference type="MGI" id="MGI:3045257"/>
    </source>
</evidence>